<keyword evidence="3" id="KW-1185">Reference proteome</keyword>
<gene>
    <name evidence="2" type="ORF">FWK35_00022585</name>
</gene>
<evidence type="ECO:0000313" key="2">
    <source>
        <dbReference type="EMBL" id="KAF0732547.1"/>
    </source>
</evidence>
<comment type="caution">
    <text evidence="2">The sequence shown here is derived from an EMBL/GenBank/DDBJ whole genome shotgun (WGS) entry which is preliminary data.</text>
</comment>
<evidence type="ECO:0000259" key="1">
    <source>
        <dbReference type="Pfam" id="PF22938"/>
    </source>
</evidence>
<feature type="non-terminal residue" evidence="2">
    <location>
        <position position="81"/>
    </location>
</feature>
<sequence>VDKTRIDHTFQENDLVYFENDEIRSGPFRIIKKVSNTIYEVEGPKRRKETNFYHCSKLIPVKTQALNLDGTPLLWSAGGEV</sequence>
<protein>
    <recommendedName>
        <fullName evidence="1">Integrase p58-like C-terminal domain-containing protein</fullName>
    </recommendedName>
</protein>
<dbReference type="AlphaFoldDB" id="A0A6G0WYF8"/>
<proteinExistence type="predicted"/>
<dbReference type="Pfam" id="PF22938">
    <property type="entry name" value="Integrase_p58_C"/>
    <property type="match status" value="1"/>
</dbReference>
<dbReference type="OrthoDB" id="6602737at2759"/>
<reference evidence="2 3" key="1">
    <citation type="submission" date="2019-08" db="EMBL/GenBank/DDBJ databases">
        <title>Whole genome of Aphis craccivora.</title>
        <authorList>
            <person name="Voronova N.V."/>
            <person name="Shulinski R.S."/>
            <person name="Bandarenka Y.V."/>
            <person name="Zhorov D.G."/>
            <person name="Warner D."/>
        </authorList>
    </citation>
    <scope>NUCLEOTIDE SEQUENCE [LARGE SCALE GENOMIC DNA]</scope>
    <source>
        <strain evidence="2">180601</strain>
        <tissue evidence="2">Whole Body</tissue>
    </source>
</reference>
<feature type="non-terminal residue" evidence="2">
    <location>
        <position position="1"/>
    </location>
</feature>
<dbReference type="Proteomes" id="UP000478052">
    <property type="component" value="Unassembled WGS sequence"/>
</dbReference>
<evidence type="ECO:0000313" key="3">
    <source>
        <dbReference type="Proteomes" id="UP000478052"/>
    </source>
</evidence>
<dbReference type="InterPro" id="IPR054465">
    <property type="entry name" value="Integrase_p58-like_C"/>
</dbReference>
<dbReference type="EMBL" id="VUJU01008311">
    <property type="protein sequence ID" value="KAF0732547.1"/>
    <property type="molecule type" value="Genomic_DNA"/>
</dbReference>
<organism evidence="2 3">
    <name type="scientific">Aphis craccivora</name>
    <name type="common">Cowpea aphid</name>
    <dbReference type="NCBI Taxonomy" id="307492"/>
    <lineage>
        <taxon>Eukaryota</taxon>
        <taxon>Metazoa</taxon>
        <taxon>Ecdysozoa</taxon>
        <taxon>Arthropoda</taxon>
        <taxon>Hexapoda</taxon>
        <taxon>Insecta</taxon>
        <taxon>Pterygota</taxon>
        <taxon>Neoptera</taxon>
        <taxon>Paraneoptera</taxon>
        <taxon>Hemiptera</taxon>
        <taxon>Sternorrhyncha</taxon>
        <taxon>Aphidomorpha</taxon>
        <taxon>Aphidoidea</taxon>
        <taxon>Aphididae</taxon>
        <taxon>Aphidini</taxon>
        <taxon>Aphis</taxon>
        <taxon>Aphis</taxon>
    </lineage>
</organism>
<accession>A0A6G0WYF8</accession>
<feature type="domain" description="Integrase p58-like C-terminal" evidence="1">
    <location>
        <begin position="26"/>
        <end position="60"/>
    </location>
</feature>
<name>A0A6G0WYF8_APHCR</name>